<dbReference type="AlphaFoldDB" id="A0A8R1ISZ3"/>
<evidence type="ECO:0000259" key="1">
    <source>
        <dbReference type="SMART" id="SM01421"/>
    </source>
</evidence>
<keyword evidence="3" id="KW-1185">Reference proteome</keyword>
<accession>A0A8R1ISZ3</accession>
<dbReference type="Gene3D" id="3.30.500.40">
    <property type="match status" value="1"/>
</dbReference>
<organism evidence="2 3">
    <name type="scientific">Caenorhabditis japonica</name>
    <dbReference type="NCBI Taxonomy" id="281687"/>
    <lineage>
        <taxon>Eukaryota</taxon>
        <taxon>Metazoa</taxon>
        <taxon>Ecdysozoa</taxon>
        <taxon>Nematoda</taxon>
        <taxon>Chromadorea</taxon>
        <taxon>Rhabditida</taxon>
        <taxon>Rhabditina</taxon>
        <taxon>Rhabditomorpha</taxon>
        <taxon>Rhabditoidea</taxon>
        <taxon>Rhabditidae</taxon>
        <taxon>Peloderinae</taxon>
        <taxon>Caenorhabditis</taxon>
    </lineage>
</organism>
<dbReference type="InterPro" id="IPR022557">
    <property type="entry name" value="SARA-like_C"/>
</dbReference>
<dbReference type="PANTHER" id="PTHR46319">
    <property type="entry name" value="ZINC FINGER FYVE DOMAIN-CONTAINING PROTEIN"/>
    <property type="match status" value="1"/>
</dbReference>
<proteinExistence type="predicted"/>
<dbReference type="SMART" id="SM01421">
    <property type="entry name" value="DUF3480"/>
    <property type="match status" value="1"/>
</dbReference>
<feature type="domain" description="Smad anchor for receptor activation-like C-terminal" evidence="1">
    <location>
        <begin position="1"/>
        <end position="210"/>
    </location>
</feature>
<dbReference type="GO" id="GO:0016197">
    <property type="term" value="P:endosomal transport"/>
    <property type="evidence" value="ECO:0007669"/>
    <property type="project" value="TreeGrafter"/>
</dbReference>
<evidence type="ECO:0000313" key="3">
    <source>
        <dbReference type="Proteomes" id="UP000005237"/>
    </source>
</evidence>
<name>A0A8R1ISZ3_CAEJA</name>
<dbReference type="GO" id="GO:0031901">
    <property type="term" value="C:early endosome membrane"/>
    <property type="evidence" value="ECO:0007669"/>
    <property type="project" value="TreeGrafter"/>
</dbReference>
<dbReference type="PANTHER" id="PTHR46319:SF3">
    <property type="entry name" value="ZINC FINGER FYVE DOMAIN-CONTAINING PROTEIN"/>
    <property type="match status" value="1"/>
</dbReference>
<dbReference type="EnsemblMetazoa" id="CJA42632.1">
    <property type="protein sequence ID" value="CJA42632.1"/>
    <property type="gene ID" value="WBGene00218480"/>
</dbReference>
<dbReference type="Pfam" id="PF11979">
    <property type="entry name" value="SARA_C"/>
    <property type="match status" value="1"/>
</dbReference>
<dbReference type="Proteomes" id="UP000005237">
    <property type="component" value="Unassembled WGS sequence"/>
</dbReference>
<protein>
    <submittedName>
        <fullName evidence="2">DUF3480 domain-containing protein</fullName>
    </submittedName>
</protein>
<reference evidence="3" key="1">
    <citation type="submission" date="2010-08" db="EMBL/GenBank/DDBJ databases">
        <authorList>
            <consortium name="Caenorhabditis japonica Sequencing Consortium"/>
            <person name="Wilson R.K."/>
        </authorList>
    </citation>
    <scope>NUCLEOTIDE SEQUENCE [LARGE SCALE GENOMIC DNA]</scope>
    <source>
        <strain evidence="3">DF5081</strain>
    </source>
</reference>
<reference evidence="2" key="2">
    <citation type="submission" date="2022-06" db="UniProtKB">
        <authorList>
            <consortium name="EnsemblMetazoa"/>
        </authorList>
    </citation>
    <scope>IDENTIFICATION</scope>
    <source>
        <strain evidence="2">DF5081</strain>
    </source>
</reference>
<evidence type="ECO:0000313" key="2">
    <source>
        <dbReference type="EnsemblMetazoa" id="CJA42632.1"/>
    </source>
</evidence>
<sequence>MDQKDDMIKIRTLYASTVNARENTSTFAMNVVEDGVAIRLQSERLEVILNAINDGHDIVETSKDMEFRVEFVEDGDWISPNNDYFPKSQIDGIHLMNKFQYGLSLERVLTQALPIQGLPDYEVRMSHVYNLGEGRLTPEEEPKIYGMVEIAAKECVNMLEPHIRLLIASGILSVSIRLFVSPYEFEYDVSKWSGLEEENSKYRQSLDQVMKIF</sequence>